<dbReference type="KEGG" id="whj:H9Q79_16520"/>
<dbReference type="InterPro" id="IPR000653">
    <property type="entry name" value="DegT/StrS_aminotransferase"/>
</dbReference>
<dbReference type="Gene3D" id="3.90.1150.10">
    <property type="entry name" value="Aspartate Aminotransferase, domain 1"/>
    <property type="match status" value="1"/>
</dbReference>
<protein>
    <submittedName>
        <fullName evidence="2">DegT/DnrJ/EryC1/StrS family aminotransferase</fullName>
    </submittedName>
</protein>
<evidence type="ECO:0000256" key="1">
    <source>
        <dbReference type="RuleBase" id="RU004508"/>
    </source>
</evidence>
<proteinExistence type="inferred from homology"/>
<dbReference type="GO" id="GO:0030170">
    <property type="term" value="F:pyridoxal phosphate binding"/>
    <property type="evidence" value="ECO:0007669"/>
    <property type="project" value="TreeGrafter"/>
</dbReference>
<dbReference type="EMBL" id="CP060635">
    <property type="protein sequence ID" value="QNM10559.1"/>
    <property type="molecule type" value="Genomic_DNA"/>
</dbReference>
<dbReference type="Gene3D" id="3.40.640.10">
    <property type="entry name" value="Type I PLP-dependent aspartate aminotransferase-like (Major domain)"/>
    <property type="match status" value="1"/>
</dbReference>
<dbReference type="InterPro" id="IPR015421">
    <property type="entry name" value="PyrdxlP-dep_Trfase_major"/>
</dbReference>
<evidence type="ECO:0000313" key="2">
    <source>
        <dbReference type="EMBL" id="QNM10559.1"/>
    </source>
</evidence>
<dbReference type="GO" id="GO:0008483">
    <property type="term" value="F:transaminase activity"/>
    <property type="evidence" value="ECO:0007669"/>
    <property type="project" value="UniProtKB-KW"/>
</dbReference>
<dbReference type="GO" id="GO:0000271">
    <property type="term" value="P:polysaccharide biosynthetic process"/>
    <property type="evidence" value="ECO:0007669"/>
    <property type="project" value="TreeGrafter"/>
</dbReference>
<reference evidence="2 3" key="1">
    <citation type="submission" date="2020-08" db="EMBL/GenBank/DDBJ databases">
        <authorList>
            <person name="Liu C."/>
            <person name="Sun Q."/>
        </authorList>
    </citation>
    <scope>NUCLEOTIDE SEQUENCE [LARGE SCALE GENOMIC DNA]</scope>
    <source>
        <strain evidence="2 3">NSJ-29</strain>
    </source>
</reference>
<organism evidence="2 3">
    <name type="scientific">Wansuia hejianensis</name>
    <dbReference type="NCBI Taxonomy" id="2763667"/>
    <lineage>
        <taxon>Bacteria</taxon>
        <taxon>Bacillati</taxon>
        <taxon>Bacillota</taxon>
        <taxon>Clostridia</taxon>
        <taxon>Lachnospirales</taxon>
        <taxon>Lachnospiraceae</taxon>
        <taxon>Wansuia</taxon>
    </lineage>
</organism>
<keyword evidence="3" id="KW-1185">Reference proteome</keyword>
<dbReference type="PANTHER" id="PTHR30244">
    <property type="entry name" value="TRANSAMINASE"/>
    <property type="match status" value="1"/>
</dbReference>
<dbReference type="InterPro" id="IPR015422">
    <property type="entry name" value="PyrdxlP-dep_Trfase_small"/>
</dbReference>
<dbReference type="SUPFAM" id="SSF53383">
    <property type="entry name" value="PLP-dependent transferases"/>
    <property type="match status" value="1"/>
</dbReference>
<keyword evidence="1" id="KW-0663">Pyridoxal phosphate</keyword>
<dbReference type="Pfam" id="PF01041">
    <property type="entry name" value="DegT_DnrJ_EryC1"/>
    <property type="match status" value="1"/>
</dbReference>
<keyword evidence="2" id="KW-0808">Transferase</keyword>
<comment type="similarity">
    <text evidence="1">Belongs to the DegT/DnrJ/EryC1 family.</text>
</comment>
<name>A0A7G9GIC7_9FIRM</name>
<dbReference type="PANTHER" id="PTHR30244:SF34">
    <property type="entry name" value="DTDP-4-AMINO-4,6-DIDEOXYGALACTOSE TRANSAMINASE"/>
    <property type="match status" value="1"/>
</dbReference>
<dbReference type="InterPro" id="IPR015424">
    <property type="entry name" value="PyrdxlP-dep_Trfase"/>
</dbReference>
<dbReference type="CDD" id="cd00616">
    <property type="entry name" value="AHBA_syn"/>
    <property type="match status" value="1"/>
</dbReference>
<gene>
    <name evidence="2" type="ORF">H9Q79_16520</name>
</gene>
<dbReference type="AlphaFoldDB" id="A0A7G9GIC7"/>
<keyword evidence="2" id="KW-0032">Aminotransferase</keyword>
<dbReference type="Proteomes" id="UP000515860">
    <property type="component" value="Chromosome"/>
</dbReference>
<sequence>MERISSLERKYLDDFLNGQFKSATSYSMVTALEKKFADKFQVNHAVAMVNGTCTLHIALEAAGVGMGDEVICPPLTMSSTSLAVLMANAVPVFADVDPETFLLSPESVRKKITVRTKAIIPVALYGLTPDYDEIMKIAGEYGLTVIEDDAQCFEGTYKGRLAGGLGHMASFSFQTSKHMTCGEGGMLITNDDELALKIRRYSGLGYAGITPGKGRITRDEIQDPEYERHLVLGWNYRMSDLCGAVALGQLERLDELVGARVRAAGHFLEAVEGCTWLKPQKVPEGSRHVYWCLPLLLDTEKVGWREFRGKFMELGGDGIYGAWKLSYMEPAFRNHAFLGREKLVEAFGDYPYGPGLCPVAEDLQPRILQFKTDYWKEEDAVRQADILRKTIDYF</sequence>
<accession>A0A7G9GIC7</accession>
<evidence type="ECO:0000313" key="3">
    <source>
        <dbReference type="Proteomes" id="UP000515860"/>
    </source>
</evidence>